<gene>
    <name evidence="2" type="ORF">SAMN05660691_02288</name>
</gene>
<dbReference type="InterPro" id="IPR031593">
    <property type="entry name" value="Porin_7"/>
</dbReference>
<organism evidence="2 3">
    <name type="scientific">Rheinheimera pacifica</name>
    <dbReference type="NCBI Taxonomy" id="173990"/>
    <lineage>
        <taxon>Bacteria</taxon>
        <taxon>Pseudomonadati</taxon>
        <taxon>Pseudomonadota</taxon>
        <taxon>Gammaproteobacteria</taxon>
        <taxon>Chromatiales</taxon>
        <taxon>Chromatiaceae</taxon>
        <taxon>Rheinheimera</taxon>
    </lineage>
</organism>
<evidence type="ECO:0000313" key="2">
    <source>
        <dbReference type="EMBL" id="SEH94188.1"/>
    </source>
</evidence>
<name>A0A1H6M5P1_9GAMM</name>
<accession>A0A1H6M5P1</accession>
<dbReference type="RefSeq" id="WP_092793383.1">
    <property type="nucleotide sequence ID" value="NZ_FNXF01000008.1"/>
</dbReference>
<dbReference type="Pfam" id="PF16956">
    <property type="entry name" value="Porin_7"/>
    <property type="match status" value="2"/>
</dbReference>
<dbReference type="STRING" id="173990.SAMN05660691_02288"/>
<feature type="signal peptide" evidence="1">
    <location>
        <begin position="1"/>
        <end position="19"/>
    </location>
</feature>
<dbReference type="AlphaFoldDB" id="A0A1H6M5P1"/>
<keyword evidence="3" id="KW-1185">Reference proteome</keyword>
<proteinExistence type="predicted"/>
<evidence type="ECO:0000313" key="3">
    <source>
        <dbReference type="Proteomes" id="UP000199371"/>
    </source>
</evidence>
<protein>
    <submittedName>
        <fullName evidence="2">Outer membrane insertion C-terminal signal</fullName>
    </submittedName>
</protein>
<keyword evidence="1" id="KW-0732">Signal</keyword>
<feature type="chain" id="PRO_5011794390" evidence="1">
    <location>
        <begin position="20"/>
        <end position="261"/>
    </location>
</feature>
<evidence type="ECO:0000256" key="1">
    <source>
        <dbReference type="SAM" id="SignalP"/>
    </source>
</evidence>
<dbReference type="Proteomes" id="UP000199371">
    <property type="component" value="Unassembled WGS sequence"/>
</dbReference>
<dbReference type="Gene3D" id="2.40.160.10">
    <property type="entry name" value="Porin"/>
    <property type="match status" value="1"/>
</dbReference>
<dbReference type="EMBL" id="FNXF01000008">
    <property type="protein sequence ID" value="SEH94188.1"/>
    <property type="molecule type" value="Genomic_DNA"/>
</dbReference>
<reference evidence="3" key="1">
    <citation type="submission" date="2016-10" db="EMBL/GenBank/DDBJ databases">
        <authorList>
            <person name="Varghese N."/>
            <person name="Submissions S."/>
        </authorList>
    </citation>
    <scope>NUCLEOTIDE SEQUENCE [LARGE SCALE GENOMIC DNA]</scope>
    <source>
        <strain evidence="3">DSM 17616</strain>
    </source>
</reference>
<dbReference type="SUPFAM" id="SSF56935">
    <property type="entry name" value="Porins"/>
    <property type="match status" value="1"/>
</dbReference>
<dbReference type="OrthoDB" id="6709190at2"/>
<dbReference type="InterPro" id="IPR023614">
    <property type="entry name" value="Porin_dom_sf"/>
</dbReference>
<sequence>MKRTLLASFIAAFSVSAMANTYQHQSDAGFGWGDVGNGEIQNWSLRHEFYLTPVSYGTVPYAEAAFISRNASVHAGYSYSNIDFPGEPDDSISGWEVGGVYQDMAHNFYAAINVNEFNGSDDRIIEASLGYFVSGDWLVKLDARQSRPDGEGSYTEYGVSTKKLLKLENGNFINIEASYMDQKKLDESEFGVAADYYFGRNISVGLAYNWLSDDVVSADKDSITVRGSWYLQPNLALHAAVIFDDLATADDVYMLGASYRF</sequence>